<dbReference type="EMBL" id="MKGL01000426">
    <property type="protein sequence ID" value="RNE98904.1"/>
    <property type="molecule type" value="Genomic_DNA"/>
</dbReference>
<comment type="caution">
    <text evidence="2">The sequence shown here is derived from an EMBL/GenBank/DDBJ whole genome shotgun (WGS) entry which is preliminary data.</text>
</comment>
<keyword evidence="3" id="KW-1185">Reference proteome</keyword>
<reference evidence="2 3" key="1">
    <citation type="journal article" date="2018" name="BMC Genomics">
        <title>Genomic comparison of Trypanosoma conorhini and Trypanosoma rangeli to Trypanosoma cruzi strains of high and low virulence.</title>
        <authorList>
            <person name="Bradwell K.R."/>
            <person name="Koparde V.N."/>
            <person name="Matveyev A.V."/>
            <person name="Serrano M.G."/>
            <person name="Alves J.M."/>
            <person name="Parikh H."/>
            <person name="Huang B."/>
            <person name="Lee V."/>
            <person name="Espinosa-Alvarez O."/>
            <person name="Ortiz P.A."/>
            <person name="Costa-Martins A.G."/>
            <person name="Teixeira M.M."/>
            <person name="Buck G.A."/>
        </authorList>
    </citation>
    <scope>NUCLEOTIDE SEQUENCE [LARGE SCALE GENOMIC DNA]</scope>
    <source>
        <strain evidence="2 3">AM80</strain>
    </source>
</reference>
<feature type="region of interest" description="Disordered" evidence="1">
    <location>
        <begin position="89"/>
        <end position="129"/>
    </location>
</feature>
<dbReference type="RefSeq" id="XP_029234896.1">
    <property type="nucleotide sequence ID" value="XM_029385287.1"/>
</dbReference>
<name>A0A422N0B9_TRYRA</name>
<sequence length="129" mass="13076">MLGGNEGCHCHRGDNRRGLCCTPRPAPPEVEPIMEATDDDGLPSSSRPLFWEHVGKTLGVEGVVNVGPLLPLAVCALVKSQNPSWVVGGSDTAGRDGDGAGVNMAASKAPSSNDTGDNAAAVGGVERTG</sequence>
<evidence type="ECO:0000313" key="3">
    <source>
        <dbReference type="Proteomes" id="UP000283634"/>
    </source>
</evidence>
<dbReference type="AlphaFoldDB" id="A0A422N0B9"/>
<accession>A0A422N0B9</accession>
<dbReference type="Proteomes" id="UP000283634">
    <property type="component" value="Unassembled WGS sequence"/>
</dbReference>
<organism evidence="2 3">
    <name type="scientific">Trypanosoma rangeli</name>
    <dbReference type="NCBI Taxonomy" id="5698"/>
    <lineage>
        <taxon>Eukaryota</taxon>
        <taxon>Discoba</taxon>
        <taxon>Euglenozoa</taxon>
        <taxon>Kinetoplastea</taxon>
        <taxon>Metakinetoplastina</taxon>
        <taxon>Trypanosomatida</taxon>
        <taxon>Trypanosomatidae</taxon>
        <taxon>Trypanosoma</taxon>
        <taxon>Herpetosoma</taxon>
    </lineage>
</organism>
<protein>
    <submittedName>
        <fullName evidence="2">Uncharacterized protein</fullName>
    </submittedName>
</protein>
<dbReference type="GeneID" id="40332475"/>
<gene>
    <name evidence="2" type="ORF">TraAM80_08542</name>
</gene>
<evidence type="ECO:0000313" key="2">
    <source>
        <dbReference type="EMBL" id="RNE98904.1"/>
    </source>
</evidence>
<evidence type="ECO:0000256" key="1">
    <source>
        <dbReference type="SAM" id="MobiDB-lite"/>
    </source>
</evidence>
<proteinExistence type="predicted"/>